<name>A0ACC2CII7_DIPCM</name>
<proteinExistence type="predicted"/>
<dbReference type="EMBL" id="CM055101">
    <property type="protein sequence ID" value="KAJ7541819.1"/>
    <property type="molecule type" value="Genomic_DNA"/>
</dbReference>
<sequence length="276" mass="29174">MTAPPCCVTLPRHALHCAISSSSSSSSGVQGLDVSRQLRLRSLSLSSHGSSAAAAAARVRRFSGCQHGKRMQRSEERLVRPKNAAPRAALEPLKTVTVEDDDVSLEGVAKVERERPVNTSSWGRIALLAGGDVVAILIFAAVGRLSHGLSALDWNVVETADPFIAGWLLGAYLCGGFGPEGQGLKGLPSATVAAAKSWVVGIPLGLAIRAFGTGHIPPQPFVLVSLASTIVLLIGWRSAFTAAFPTDDSSLKSRQGDRQGSVFELFELLTSLVRRW</sequence>
<gene>
    <name evidence="1" type="ORF">O6H91_10G078200</name>
</gene>
<protein>
    <submittedName>
        <fullName evidence="1">Uncharacterized protein</fullName>
    </submittedName>
</protein>
<keyword evidence="2" id="KW-1185">Reference proteome</keyword>
<comment type="caution">
    <text evidence="1">The sequence shown here is derived from an EMBL/GenBank/DDBJ whole genome shotgun (WGS) entry which is preliminary data.</text>
</comment>
<evidence type="ECO:0000313" key="2">
    <source>
        <dbReference type="Proteomes" id="UP001162992"/>
    </source>
</evidence>
<accession>A0ACC2CII7</accession>
<reference evidence="2" key="1">
    <citation type="journal article" date="2024" name="Proc. Natl. Acad. Sci. U.S.A.">
        <title>Extraordinary preservation of gene collinearity over three hundred million years revealed in homosporous lycophytes.</title>
        <authorList>
            <person name="Li C."/>
            <person name="Wickell D."/>
            <person name="Kuo L.Y."/>
            <person name="Chen X."/>
            <person name="Nie B."/>
            <person name="Liao X."/>
            <person name="Peng D."/>
            <person name="Ji J."/>
            <person name="Jenkins J."/>
            <person name="Williams M."/>
            <person name="Shu S."/>
            <person name="Plott C."/>
            <person name="Barry K."/>
            <person name="Rajasekar S."/>
            <person name="Grimwood J."/>
            <person name="Han X."/>
            <person name="Sun S."/>
            <person name="Hou Z."/>
            <person name="He W."/>
            <person name="Dai G."/>
            <person name="Sun C."/>
            <person name="Schmutz J."/>
            <person name="Leebens-Mack J.H."/>
            <person name="Li F.W."/>
            <person name="Wang L."/>
        </authorList>
    </citation>
    <scope>NUCLEOTIDE SEQUENCE [LARGE SCALE GENOMIC DNA]</scope>
    <source>
        <strain evidence="2">cv. PW_Plant_1</strain>
    </source>
</reference>
<evidence type="ECO:0000313" key="1">
    <source>
        <dbReference type="EMBL" id="KAJ7541819.1"/>
    </source>
</evidence>
<organism evidence="1 2">
    <name type="scientific">Diphasiastrum complanatum</name>
    <name type="common">Issler's clubmoss</name>
    <name type="synonym">Lycopodium complanatum</name>
    <dbReference type="NCBI Taxonomy" id="34168"/>
    <lineage>
        <taxon>Eukaryota</taxon>
        <taxon>Viridiplantae</taxon>
        <taxon>Streptophyta</taxon>
        <taxon>Embryophyta</taxon>
        <taxon>Tracheophyta</taxon>
        <taxon>Lycopodiopsida</taxon>
        <taxon>Lycopodiales</taxon>
        <taxon>Lycopodiaceae</taxon>
        <taxon>Lycopodioideae</taxon>
        <taxon>Diphasiastrum</taxon>
    </lineage>
</organism>
<dbReference type="Proteomes" id="UP001162992">
    <property type="component" value="Chromosome 10"/>
</dbReference>